<evidence type="ECO:0000259" key="3">
    <source>
        <dbReference type="Pfam" id="PF01551"/>
    </source>
</evidence>
<sequence>MSNENNNKNNNDKKKDKKTLYQFLDKEGFYIILFLCVCIVAVTAIWVSNQSGDDFISEAPEDRGPDVTLVEGDGEEQEQEEDSRETAIVGESEEEGEPSEETSQNTEKLEEQEQIQEQESEKPIVEATPKQEEKPKTQEIIEDKDAKEEVAPTASSAQDMALPVVGKLGMSFADDRLVYHRTLEQWATHHGIDLHAEEGAPVKTVLTGEVVEVLNDSIIGITVTIDHGDGLMTRYSNLSTDAMVNVGDHVEKGKTISGVGKTSVNKREEGALLHFQVLKDNKPVDPQAYLPKLN</sequence>
<dbReference type="AlphaFoldDB" id="A6TK72"/>
<organism evidence="4 5">
    <name type="scientific">Alkaliphilus metalliredigens (strain QYMF)</name>
    <dbReference type="NCBI Taxonomy" id="293826"/>
    <lineage>
        <taxon>Bacteria</taxon>
        <taxon>Bacillati</taxon>
        <taxon>Bacillota</taxon>
        <taxon>Clostridia</taxon>
        <taxon>Peptostreptococcales</taxon>
        <taxon>Natronincolaceae</taxon>
        <taxon>Alkaliphilus</taxon>
    </lineage>
</organism>
<feature type="compositionally biased region" description="Acidic residues" evidence="1">
    <location>
        <begin position="91"/>
        <end position="100"/>
    </location>
</feature>
<dbReference type="SUPFAM" id="SSF51261">
    <property type="entry name" value="Duplicated hybrid motif"/>
    <property type="match status" value="1"/>
</dbReference>
<dbReference type="Gene3D" id="2.70.70.10">
    <property type="entry name" value="Glucose Permease (Domain IIA)"/>
    <property type="match status" value="1"/>
</dbReference>
<dbReference type="STRING" id="293826.Amet_0360"/>
<dbReference type="HOGENOM" id="CLU_029425_11_1_9"/>
<dbReference type="PANTHER" id="PTHR21666">
    <property type="entry name" value="PEPTIDASE-RELATED"/>
    <property type="match status" value="1"/>
</dbReference>
<reference evidence="5" key="1">
    <citation type="journal article" date="2016" name="Genome Announc.">
        <title>Complete genome sequence of Alkaliphilus metalliredigens strain QYMF, an alkaliphilic and metal-reducing bacterium isolated from borax-contaminated leachate ponds.</title>
        <authorList>
            <person name="Hwang C."/>
            <person name="Copeland A."/>
            <person name="Lucas S."/>
            <person name="Lapidus A."/>
            <person name="Barry K."/>
            <person name="Detter J.C."/>
            <person name="Glavina Del Rio T."/>
            <person name="Hammon N."/>
            <person name="Israni S."/>
            <person name="Dalin E."/>
            <person name="Tice H."/>
            <person name="Pitluck S."/>
            <person name="Chertkov O."/>
            <person name="Brettin T."/>
            <person name="Bruce D."/>
            <person name="Han C."/>
            <person name="Schmutz J."/>
            <person name="Larimer F."/>
            <person name="Land M.L."/>
            <person name="Hauser L."/>
            <person name="Kyrpides N."/>
            <person name="Mikhailova N."/>
            <person name="Ye Q."/>
            <person name="Zhou J."/>
            <person name="Richardson P."/>
            <person name="Fields M.W."/>
        </authorList>
    </citation>
    <scope>NUCLEOTIDE SEQUENCE [LARGE SCALE GENOMIC DNA]</scope>
    <source>
        <strain evidence="5">QYMF</strain>
    </source>
</reference>
<dbReference type="PANTHER" id="PTHR21666:SF270">
    <property type="entry name" value="MUREIN HYDROLASE ACTIVATOR ENVC"/>
    <property type="match status" value="1"/>
</dbReference>
<feature type="compositionally biased region" description="Basic and acidic residues" evidence="1">
    <location>
        <begin position="119"/>
        <end position="147"/>
    </location>
</feature>
<dbReference type="CDD" id="cd12797">
    <property type="entry name" value="M23_peptidase"/>
    <property type="match status" value="1"/>
</dbReference>
<keyword evidence="2" id="KW-0472">Membrane</keyword>
<keyword evidence="2" id="KW-1133">Transmembrane helix</keyword>
<feature type="compositionally biased region" description="Acidic residues" evidence="1">
    <location>
        <begin position="72"/>
        <end position="83"/>
    </location>
</feature>
<accession>A6TK72</accession>
<dbReference type="KEGG" id="amt:Amet_0360"/>
<evidence type="ECO:0000313" key="4">
    <source>
        <dbReference type="EMBL" id="ABR46590.1"/>
    </source>
</evidence>
<dbReference type="InterPro" id="IPR016047">
    <property type="entry name" value="M23ase_b-sheet_dom"/>
</dbReference>
<protein>
    <submittedName>
        <fullName evidence="4">Peptidase M23B</fullName>
    </submittedName>
</protein>
<evidence type="ECO:0000256" key="2">
    <source>
        <dbReference type="SAM" id="Phobius"/>
    </source>
</evidence>
<name>A6TK72_ALKMQ</name>
<gene>
    <name evidence="4" type="ordered locus">Amet_0360</name>
</gene>
<dbReference type="eggNOG" id="COG0739">
    <property type="taxonomic scope" value="Bacteria"/>
</dbReference>
<dbReference type="GO" id="GO:0004222">
    <property type="term" value="F:metalloendopeptidase activity"/>
    <property type="evidence" value="ECO:0007669"/>
    <property type="project" value="TreeGrafter"/>
</dbReference>
<proteinExistence type="predicted"/>
<keyword evidence="5" id="KW-1185">Reference proteome</keyword>
<dbReference type="RefSeq" id="WP_011971498.1">
    <property type="nucleotide sequence ID" value="NC_009633.1"/>
</dbReference>
<feature type="domain" description="M23ase beta-sheet core" evidence="3">
    <location>
        <begin position="188"/>
        <end position="286"/>
    </location>
</feature>
<dbReference type="InterPro" id="IPR050570">
    <property type="entry name" value="Cell_wall_metabolism_enzyme"/>
</dbReference>
<feature type="region of interest" description="Disordered" evidence="1">
    <location>
        <begin position="56"/>
        <end position="147"/>
    </location>
</feature>
<evidence type="ECO:0000313" key="5">
    <source>
        <dbReference type="Proteomes" id="UP000001572"/>
    </source>
</evidence>
<feature type="transmembrane region" description="Helical" evidence="2">
    <location>
        <begin position="28"/>
        <end position="47"/>
    </location>
</feature>
<keyword evidence="2" id="KW-0812">Transmembrane</keyword>
<dbReference type="InterPro" id="IPR011055">
    <property type="entry name" value="Dup_hybrid_motif"/>
</dbReference>
<dbReference type="Pfam" id="PF01551">
    <property type="entry name" value="Peptidase_M23"/>
    <property type="match status" value="1"/>
</dbReference>
<dbReference type="EMBL" id="CP000724">
    <property type="protein sequence ID" value="ABR46590.1"/>
    <property type="molecule type" value="Genomic_DNA"/>
</dbReference>
<evidence type="ECO:0000256" key="1">
    <source>
        <dbReference type="SAM" id="MobiDB-lite"/>
    </source>
</evidence>
<dbReference type="Proteomes" id="UP000001572">
    <property type="component" value="Chromosome"/>
</dbReference>